<keyword evidence="2" id="KW-1185">Reference proteome</keyword>
<evidence type="ECO:0000313" key="1">
    <source>
        <dbReference type="EMBL" id="PWR22937.1"/>
    </source>
</evidence>
<name>A0A317E7B1_9PROT</name>
<proteinExistence type="predicted"/>
<reference evidence="1 2" key="1">
    <citation type="submission" date="2018-05" db="EMBL/GenBank/DDBJ databases">
        <title>Zavarzinia sp. HR-AS.</title>
        <authorList>
            <person name="Lee Y."/>
            <person name="Jeon C.O."/>
        </authorList>
    </citation>
    <scope>NUCLEOTIDE SEQUENCE [LARGE SCALE GENOMIC DNA]</scope>
    <source>
        <strain evidence="1 2">HR-AS</strain>
    </source>
</reference>
<dbReference type="EMBL" id="QGLE01000005">
    <property type="protein sequence ID" value="PWR22937.1"/>
    <property type="molecule type" value="Genomic_DNA"/>
</dbReference>
<dbReference type="RefSeq" id="WP_109905652.1">
    <property type="nucleotide sequence ID" value="NZ_QGLE01000005.1"/>
</dbReference>
<evidence type="ECO:0000313" key="2">
    <source>
        <dbReference type="Proteomes" id="UP000245461"/>
    </source>
</evidence>
<evidence type="ECO:0008006" key="3">
    <source>
        <dbReference type="Google" id="ProtNLM"/>
    </source>
</evidence>
<dbReference type="AlphaFoldDB" id="A0A317E7B1"/>
<sequence>MASDPHPLDLSPAALETMASLTIRLAAAIEEECETIGARQFSRLKGQIERKLQLVGAYDRQLALMGGAAAVAADEGARARLGEPTKRLRDAMALHTVRVAAARTVTDRLVRSVAEAVAEKARPVLGYGPRAGLRTAYAAPAAMAIHAQA</sequence>
<protein>
    <recommendedName>
        <fullName evidence="3">Flagellar protein FlgN</fullName>
    </recommendedName>
</protein>
<organism evidence="1 2">
    <name type="scientific">Zavarzinia aquatilis</name>
    <dbReference type="NCBI Taxonomy" id="2211142"/>
    <lineage>
        <taxon>Bacteria</taxon>
        <taxon>Pseudomonadati</taxon>
        <taxon>Pseudomonadota</taxon>
        <taxon>Alphaproteobacteria</taxon>
        <taxon>Rhodospirillales</taxon>
        <taxon>Zavarziniaceae</taxon>
        <taxon>Zavarzinia</taxon>
    </lineage>
</organism>
<gene>
    <name evidence="1" type="ORF">DKG74_11015</name>
</gene>
<accession>A0A317E7B1</accession>
<dbReference type="Proteomes" id="UP000245461">
    <property type="component" value="Unassembled WGS sequence"/>
</dbReference>
<comment type="caution">
    <text evidence="1">The sequence shown here is derived from an EMBL/GenBank/DDBJ whole genome shotgun (WGS) entry which is preliminary data.</text>
</comment>